<evidence type="ECO:0000313" key="3">
    <source>
        <dbReference type="Proteomes" id="UP000324022"/>
    </source>
</evidence>
<keyword evidence="1" id="KW-0732">Signal</keyword>
<name>A0A5C3DYG7_9BASI</name>
<reference evidence="2 3" key="1">
    <citation type="submission" date="2018-03" db="EMBL/GenBank/DDBJ databases">
        <authorList>
            <person name="Guldener U."/>
        </authorList>
    </citation>
    <scope>NUCLEOTIDE SEQUENCE [LARGE SCALE GENOMIC DNA]</scope>
    <source>
        <strain evidence="2 3">NBRC100155</strain>
    </source>
</reference>
<feature type="chain" id="PRO_5023058612" evidence="1">
    <location>
        <begin position="20"/>
        <end position="171"/>
    </location>
</feature>
<proteinExistence type="predicted"/>
<protein>
    <submittedName>
        <fullName evidence="2">Uncharacterized protein</fullName>
    </submittedName>
</protein>
<accession>A0A5C3DYG7</accession>
<gene>
    <name evidence="2" type="ORF">UTRI_01065</name>
</gene>
<sequence>MKTLTFVLSALLIAGFAVADDPSGLGVNEQTYHDYCGKGLDSAFAYADSRACFVANFNVNHRIQNPRPSILEGVINNHKDGDKFYVVANAQFTVVPPPLQGDPLEVHVTSVTNKKKCKEEKEAEEEYRQLHNGASPAENCANVLVYHLAKDYRYLQTQITWCPGEKEPVIL</sequence>
<keyword evidence="3" id="KW-1185">Reference proteome</keyword>
<evidence type="ECO:0000256" key="1">
    <source>
        <dbReference type="SAM" id="SignalP"/>
    </source>
</evidence>
<dbReference type="EMBL" id="OOIN01000004">
    <property type="protein sequence ID" value="SPO22387.1"/>
    <property type="molecule type" value="Genomic_DNA"/>
</dbReference>
<dbReference type="AlphaFoldDB" id="A0A5C3DYG7"/>
<organism evidence="2 3">
    <name type="scientific">Ustilago trichophora</name>
    <dbReference type="NCBI Taxonomy" id="86804"/>
    <lineage>
        <taxon>Eukaryota</taxon>
        <taxon>Fungi</taxon>
        <taxon>Dikarya</taxon>
        <taxon>Basidiomycota</taxon>
        <taxon>Ustilaginomycotina</taxon>
        <taxon>Ustilaginomycetes</taxon>
        <taxon>Ustilaginales</taxon>
        <taxon>Ustilaginaceae</taxon>
        <taxon>Ustilago</taxon>
    </lineage>
</organism>
<dbReference type="Proteomes" id="UP000324022">
    <property type="component" value="Unassembled WGS sequence"/>
</dbReference>
<feature type="signal peptide" evidence="1">
    <location>
        <begin position="1"/>
        <end position="19"/>
    </location>
</feature>
<evidence type="ECO:0000313" key="2">
    <source>
        <dbReference type="EMBL" id="SPO22387.1"/>
    </source>
</evidence>